<feature type="domain" description="DUF4143" evidence="2">
    <location>
        <begin position="208"/>
        <end position="371"/>
    </location>
</feature>
<evidence type="ECO:0000313" key="3">
    <source>
        <dbReference type="EMBL" id="CAB5000646.1"/>
    </source>
</evidence>
<dbReference type="InterPro" id="IPR025420">
    <property type="entry name" value="DUF4143"/>
</dbReference>
<dbReference type="InterPro" id="IPR041682">
    <property type="entry name" value="AAA_14"/>
</dbReference>
<accession>A0A6J7P5G2</accession>
<dbReference type="PANTHER" id="PTHR43566">
    <property type="entry name" value="CONSERVED PROTEIN"/>
    <property type="match status" value="1"/>
</dbReference>
<dbReference type="EMBL" id="CAFBOM010000297">
    <property type="protein sequence ID" value="CAB5000646.1"/>
    <property type="molecule type" value="Genomic_DNA"/>
</dbReference>
<protein>
    <submittedName>
        <fullName evidence="3">Unannotated protein</fullName>
    </submittedName>
</protein>
<feature type="domain" description="AAA" evidence="1">
    <location>
        <begin position="25"/>
        <end position="142"/>
    </location>
</feature>
<dbReference type="InterPro" id="IPR027417">
    <property type="entry name" value="P-loop_NTPase"/>
</dbReference>
<sequence length="425" mass="47006">MVIDWPSGLRQRRILPIALDHMRDDPVVLLEGPRSVGKSTLLRQIAAQRDGRILDLDDPATLDAVRTDPATMLAGDQLVCIDEYQRAPILLDAIKAELNRRTAPGRFVLTGSAQHQSLPGGSQALTGRLDRLQVLPLSQGEIDGVHETWLENFFDNPERSLAPLPNATNRGEYIERMVAGGFPLALAASSPAARNRWLENYVSLTLSRDVRDLSAVRHGALLTDLLHRLAGQTAQVLNISKAANSIGLEQNAAARYVELLEQVFLIYRLPAWGTTLNSRSSKSPKVHVVDSAVASRLMRLTPAKLAQREPVALTEFGHLLETFVVGELRKQASWLEGVYSPGHWRTHEGAEVDFVVERDDGTVVAIEVKSSSRIQPRDVRPLERLRDKLGSTFAAGAVLFPGDVSFKFADRLYAVPIDRLWRPVK</sequence>
<evidence type="ECO:0000259" key="2">
    <source>
        <dbReference type="Pfam" id="PF13635"/>
    </source>
</evidence>
<dbReference type="SUPFAM" id="SSF52540">
    <property type="entry name" value="P-loop containing nucleoside triphosphate hydrolases"/>
    <property type="match status" value="1"/>
</dbReference>
<dbReference type="AlphaFoldDB" id="A0A6J7P5G2"/>
<proteinExistence type="predicted"/>
<dbReference type="PANTHER" id="PTHR43566:SF2">
    <property type="entry name" value="DUF4143 DOMAIN-CONTAINING PROTEIN"/>
    <property type="match status" value="1"/>
</dbReference>
<dbReference type="Pfam" id="PF13635">
    <property type="entry name" value="DUF4143"/>
    <property type="match status" value="1"/>
</dbReference>
<gene>
    <name evidence="3" type="ORF">UFOPK3957_01557</name>
</gene>
<dbReference type="Pfam" id="PF13173">
    <property type="entry name" value="AAA_14"/>
    <property type="match status" value="1"/>
</dbReference>
<evidence type="ECO:0000259" key="1">
    <source>
        <dbReference type="Pfam" id="PF13173"/>
    </source>
</evidence>
<organism evidence="3">
    <name type="scientific">freshwater metagenome</name>
    <dbReference type="NCBI Taxonomy" id="449393"/>
    <lineage>
        <taxon>unclassified sequences</taxon>
        <taxon>metagenomes</taxon>
        <taxon>ecological metagenomes</taxon>
    </lineage>
</organism>
<reference evidence="3" key="1">
    <citation type="submission" date="2020-05" db="EMBL/GenBank/DDBJ databases">
        <authorList>
            <person name="Chiriac C."/>
            <person name="Salcher M."/>
            <person name="Ghai R."/>
            <person name="Kavagutti S V."/>
        </authorList>
    </citation>
    <scope>NUCLEOTIDE SEQUENCE</scope>
</reference>
<name>A0A6J7P5G2_9ZZZZ</name>